<dbReference type="AlphaFoldDB" id="A0A0C2VSH6"/>
<evidence type="ECO:0000313" key="2">
    <source>
        <dbReference type="Proteomes" id="UP000031950"/>
    </source>
</evidence>
<keyword evidence="2" id="KW-1185">Reference proteome</keyword>
<dbReference type="EMBL" id="JXRQ01000024">
    <property type="protein sequence ID" value="KIL46933.1"/>
    <property type="molecule type" value="Genomic_DNA"/>
</dbReference>
<organism evidence="1 2">
    <name type="scientific">Jeotgalibacillus alimentarius</name>
    <dbReference type="NCBI Taxonomy" id="135826"/>
    <lineage>
        <taxon>Bacteria</taxon>
        <taxon>Bacillati</taxon>
        <taxon>Bacillota</taxon>
        <taxon>Bacilli</taxon>
        <taxon>Bacillales</taxon>
        <taxon>Caryophanaceae</taxon>
        <taxon>Jeotgalibacillus</taxon>
    </lineage>
</organism>
<dbReference type="STRING" id="135826.KP77_25020"/>
<sequence>MHETETLAKALIKLLNKKVHYQIGKSYIYISRAIQSNPIPIGLDEKDRPIFSTNFSFKIQEFN</sequence>
<gene>
    <name evidence="1" type="ORF">KP77_25020</name>
</gene>
<comment type="caution">
    <text evidence="1">The sequence shown here is derived from an EMBL/GenBank/DDBJ whole genome shotgun (WGS) entry which is preliminary data.</text>
</comment>
<evidence type="ECO:0000313" key="1">
    <source>
        <dbReference type="EMBL" id="KIL46933.1"/>
    </source>
</evidence>
<accession>A0A0C2VSH6</accession>
<name>A0A0C2VSH6_9BACL</name>
<dbReference type="PATRIC" id="fig|135826.4.peg.2493"/>
<protein>
    <submittedName>
        <fullName evidence="1">Uncharacterized protein</fullName>
    </submittedName>
</protein>
<proteinExistence type="predicted"/>
<dbReference type="Pfam" id="PF12691">
    <property type="entry name" value="Phage_tail_terminator_6"/>
    <property type="match status" value="1"/>
</dbReference>
<dbReference type="Proteomes" id="UP000031950">
    <property type="component" value="Unassembled WGS sequence"/>
</dbReference>
<reference evidence="1 2" key="1">
    <citation type="submission" date="2015-01" db="EMBL/GenBank/DDBJ databases">
        <title>Genome sequence of Jeotgalibacillus alimentarius.</title>
        <authorList>
            <person name="Goh K.M."/>
            <person name="Chan K.-G."/>
            <person name="Yaakop A.S."/>
            <person name="Ee R."/>
            <person name="Gan H.M."/>
            <person name="Chan C.S."/>
        </authorList>
    </citation>
    <scope>NUCLEOTIDE SEQUENCE [LARGE SCALE GENOMIC DNA]</scope>
    <source>
        <strain evidence="1 2">YKJ-13</strain>
    </source>
</reference>
<dbReference type="InterPro" id="IPR024411">
    <property type="entry name" value="Tail_terminator_phage"/>
</dbReference>